<dbReference type="Gene3D" id="1.10.132.70">
    <property type="match status" value="1"/>
</dbReference>
<sequence>MVAHVQSPVFEELHGMIGSDLMVHLLKDLSLFVKTGSCYLQVAGCPVNEVGLKQDTATKADGQNDERRPVMDGSTLVSRQIYHAVGSDKKRCLPKTHVMETTPSSSSGAISLMTLIFQDKDSKRLAKCLRDSVDVFVVFLRRHKSCPFKVLLDKYCPVDGKYEDTGSVKNVPYFQVKSLCLAICKRVIPLKIWGSQVNRTAFISNMERYLSLRKKGNMSVKNVMQGIRISDCDFVKLPKRAHDCRASQSESNKRQGLVTKFFVWLMNSYIAPLLRNAFTITESIPGRNRVFFYRKEVWADAQAAAVQDMHSLTPLLEEDAGTVESLGLAPMRLIPKTCGLRPIANLGAKINPSDSFPYQPRSVNQLLSNIESVLGYERQRSPDLLGAAVMDYGEIFHKISSFKGMHKGDGRCLHFVRLDFTKCYERINQDKMLEILEQVIKEDEYTIRKYCTVKTIFNDNLVFKHRQPAAPAEDNRYFPAFVEDVTRKRKLNNSLIVDKMNYGSVCRDELMRDLVKHIKGNIVQLSSQKYLQSCGIAQGSKISPILCNLYLGHMEREVFPDVLCDKDSLLMRWMDDPLLVTYDLELAKRYLTTTLELDPAYNCKVNVEKCLVNFDIPAQKKINLLPECDCWISWCGLLVNTVTLEVKYDYSKTQEMKDVRNSLTFDVTKTPGMKMMENLMAAMQTKLHQLFLHPTVNSIRTVETNLQESFMYFARRFDAFVSELPPRIQVHQNPDFFLKGVENIIQRYYVLASRFLDRTITQEKIFSLFYQAVLELIRRKSVRYGVLIDMLKGKATNIFP</sequence>
<keyword evidence="7 14" id="KW-0479">Metal-binding</keyword>
<dbReference type="EMBL" id="CACRXK020000566">
    <property type="protein sequence ID" value="CAB3983020.1"/>
    <property type="molecule type" value="Genomic_DNA"/>
</dbReference>
<evidence type="ECO:0000256" key="4">
    <source>
        <dbReference type="ARBA" id="ARBA00022454"/>
    </source>
</evidence>
<dbReference type="GO" id="GO:0000781">
    <property type="term" value="C:chromosome, telomeric region"/>
    <property type="evidence" value="ECO:0007669"/>
    <property type="project" value="UniProtKB-SubCell"/>
</dbReference>
<protein>
    <recommendedName>
        <fullName evidence="3 14">Telomerase reverse transcriptase</fullName>
        <ecNumber evidence="2 14">2.7.7.49</ecNumber>
    </recommendedName>
    <alternativeName>
        <fullName evidence="12 14">Telomerase catalytic subunit</fullName>
    </alternativeName>
</protein>
<dbReference type="OrthoDB" id="289721at2759"/>
<dbReference type="EC" id="2.7.7.49" evidence="2 14"/>
<dbReference type="GO" id="GO:0000333">
    <property type="term" value="C:telomerase catalytic core complex"/>
    <property type="evidence" value="ECO:0007669"/>
    <property type="project" value="TreeGrafter"/>
</dbReference>
<evidence type="ECO:0000256" key="7">
    <source>
        <dbReference type="ARBA" id="ARBA00022723"/>
    </source>
</evidence>
<name>A0A7D9HHD0_PARCT</name>
<keyword evidence="11 14" id="KW-0539">Nucleus</keyword>
<reference evidence="15" key="1">
    <citation type="submission" date="2020-04" db="EMBL/GenBank/DDBJ databases">
        <authorList>
            <person name="Alioto T."/>
            <person name="Alioto T."/>
            <person name="Gomez Garrido J."/>
        </authorList>
    </citation>
    <scope>NUCLEOTIDE SEQUENCE</scope>
    <source>
        <strain evidence="15">A484AB</strain>
    </source>
</reference>
<dbReference type="Proteomes" id="UP001152795">
    <property type="component" value="Unassembled WGS sequence"/>
</dbReference>
<keyword evidence="16" id="KW-1185">Reference proteome</keyword>
<evidence type="ECO:0000256" key="3">
    <source>
        <dbReference type="ARBA" id="ARBA00016182"/>
    </source>
</evidence>
<keyword evidence="6 14" id="KW-0548">Nucleotidyltransferase</keyword>
<dbReference type="Pfam" id="PF21399">
    <property type="entry name" value="TERT_C"/>
    <property type="match status" value="1"/>
</dbReference>
<keyword evidence="10 14" id="KW-0695">RNA-directed DNA polymerase</keyword>
<dbReference type="AlphaFoldDB" id="A0A7D9HHD0"/>
<evidence type="ECO:0000313" key="15">
    <source>
        <dbReference type="EMBL" id="CAB3983020.1"/>
    </source>
</evidence>
<dbReference type="PROSITE" id="PS50878">
    <property type="entry name" value="RT_POL"/>
    <property type="match status" value="1"/>
</dbReference>
<dbReference type="Gene3D" id="1.10.357.90">
    <property type="match status" value="1"/>
</dbReference>
<keyword evidence="8 14" id="KW-0460">Magnesium</keyword>
<dbReference type="GO" id="GO:0046872">
    <property type="term" value="F:metal ion binding"/>
    <property type="evidence" value="ECO:0007669"/>
    <property type="project" value="UniProtKB-KW"/>
</dbReference>
<evidence type="ECO:0000256" key="12">
    <source>
        <dbReference type="ARBA" id="ARBA00032044"/>
    </source>
</evidence>
<keyword evidence="4 14" id="KW-0158">Chromosome</keyword>
<evidence type="ECO:0000256" key="6">
    <source>
        <dbReference type="ARBA" id="ARBA00022695"/>
    </source>
</evidence>
<dbReference type="PANTHER" id="PTHR12066">
    <property type="entry name" value="TELOMERASE REVERSE TRANSCRIPTASE"/>
    <property type="match status" value="1"/>
</dbReference>
<evidence type="ECO:0000256" key="1">
    <source>
        <dbReference type="ARBA" id="ARBA00008001"/>
    </source>
</evidence>
<dbReference type="GO" id="GO:0042162">
    <property type="term" value="F:telomeric DNA binding"/>
    <property type="evidence" value="ECO:0007669"/>
    <property type="project" value="TreeGrafter"/>
</dbReference>
<evidence type="ECO:0000256" key="2">
    <source>
        <dbReference type="ARBA" id="ARBA00012493"/>
    </source>
</evidence>
<keyword evidence="5 14" id="KW-0808">Transferase</keyword>
<dbReference type="CDD" id="cd01648">
    <property type="entry name" value="TERT"/>
    <property type="match status" value="1"/>
</dbReference>
<proteinExistence type="inferred from homology"/>
<dbReference type="Pfam" id="PF12009">
    <property type="entry name" value="Telomerase_RBD"/>
    <property type="match status" value="1"/>
</dbReference>
<dbReference type="InterPro" id="IPR049139">
    <property type="entry name" value="TERT_C"/>
</dbReference>
<dbReference type="GO" id="GO:0003720">
    <property type="term" value="F:telomerase activity"/>
    <property type="evidence" value="ECO:0007669"/>
    <property type="project" value="InterPro"/>
</dbReference>
<comment type="subcellular location">
    <subcellularLocation>
        <location evidence="14">Nucleus</location>
    </subcellularLocation>
    <subcellularLocation>
        <location evidence="14">Chromosome</location>
        <location evidence="14">Telomere</location>
    </subcellularLocation>
</comment>
<dbReference type="InterPro" id="IPR003545">
    <property type="entry name" value="Telomerase_RT"/>
</dbReference>
<evidence type="ECO:0000256" key="13">
    <source>
        <dbReference type="ARBA" id="ARBA00048173"/>
    </source>
</evidence>
<evidence type="ECO:0000256" key="8">
    <source>
        <dbReference type="ARBA" id="ARBA00022842"/>
    </source>
</evidence>
<evidence type="ECO:0000256" key="14">
    <source>
        <dbReference type="RuleBase" id="RU365061"/>
    </source>
</evidence>
<dbReference type="GO" id="GO:0070034">
    <property type="term" value="F:telomerase RNA binding"/>
    <property type="evidence" value="ECO:0007669"/>
    <property type="project" value="TreeGrafter"/>
</dbReference>
<dbReference type="Pfam" id="PF00078">
    <property type="entry name" value="RVT_1"/>
    <property type="match status" value="1"/>
</dbReference>
<comment type="similarity">
    <text evidence="1 14">Belongs to the reverse transcriptase family. Telomerase subfamily.</text>
</comment>
<organism evidence="15 16">
    <name type="scientific">Paramuricea clavata</name>
    <name type="common">Red gorgonian</name>
    <name type="synonym">Violescent sea-whip</name>
    <dbReference type="NCBI Taxonomy" id="317549"/>
    <lineage>
        <taxon>Eukaryota</taxon>
        <taxon>Metazoa</taxon>
        <taxon>Cnidaria</taxon>
        <taxon>Anthozoa</taxon>
        <taxon>Octocorallia</taxon>
        <taxon>Malacalcyonacea</taxon>
        <taxon>Plexauridae</taxon>
        <taxon>Paramuricea</taxon>
    </lineage>
</organism>
<dbReference type="PRINTS" id="PR01365">
    <property type="entry name" value="TELOMERASERT"/>
</dbReference>
<gene>
    <name evidence="15" type="ORF">PACLA_8A019471</name>
</gene>
<evidence type="ECO:0000256" key="10">
    <source>
        <dbReference type="ARBA" id="ARBA00022918"/>
    </source>
</evidence>
<evidence type="ECO:0000256" key="5">
    <source>
        <dbReference type="ARBA" id="ARBA00022679"/>
    </source>
</evidence>
<dbReference type="InterPro" id="IPR021891">
    <property type="entry name" value="Telomerase_RBD"/>
</dbReference>
<evidence type="ECO:0000313" key="16">
    <source>
        <dbReference type="Proteomes" id="UP001152795"/>
    </source>
</evidence>
<dbReference type="GO" id="GO:0007004">
    <property type="term" value="P:telomere maintenance via telomerase"/>
    <property type="evidence" value="ECO:0007669"/>
    <property type="project" value="TreeGrafter"/>
</dbReference>
<comment type="function">
    <text evidence="14">Telomerase is a ribonucleoprotein enzyme essential for the replication of chromosome termini in most eukaryotes. It elongates telomeres. It is a reverse transcriptase that adds simple sequence repeats to chromosome ends by copying a template sequence within the RNA component of the enzyme.</text>
</comment>
<comment type="caution">
    <text evidence="15">The sequence shown here is derived from an EMBL/GenBank/DDBJ whole genome shotgun (WGS) entry which is preliminary data.</text>
</comment>
<dbReference type="SMART" id="SM00975">
    <property type="entry name" value="Telomerase_RBD"/>
    <property type="match status" value="1"/>
</dbReference>
<keyword evidence="9 14" id="KW-0779">Telomere</keyword>
<comment type="catalytic activity">
    <reaction evidence="13 14">
        <text>DNA(n) + a 2'-deoxyribonucleoside 5'-triphosphate = DNA(n+1) + diphosphate</text>
        <dbReference type="Rhea" id="RHEA:22508"/>
        <dbReference type="Rhea" id="RHEA-COMP:17339"/>
        <dbReference type="Rhea" id="RHEA-COMP:17340"/>
        <dbReference type="ChEBI" id="CHEBI:33019"/>
        <dbReference type="ChEBI" id="CHEBI:61560"/>
        <dbReference type="ChEBI" id="CHEBI:173112"/>
        <dbReference type="EC" id="2.7.7.49"/>
    </reaction>
</comment>
<dbReference type="InterPro" id="IPR000477">
    <property type="entry name" value="RT_dom"/>
</dbReference>
<accession>A0A7D9HHD0</accession>
<dbReference type="PANTHER" id="PTHR12066:SF0">
    <property type="entry name" value="TELOMERASE REVERSE TRANSCRIPTASE"/>
    <property type="match status" value="1"/>
</dbReference>
<evidence type="ECO:0000256" key="11">
    <source>
        <dbReference type="ARBA" id="ARBA00023242"/>
    </source>
</evidence>
<evidence type="ECO:0000256" key="9">
    <source>
        <dbReference type="ARBA" id="ARBA00022895"/>
    </source>
</evidence>